<evidence type="ECO:0000313" key="2">
    <source>
        <dbReference type="Proteomes" id="UP001165289"/>
    </source>
</evidence>
<protein>
    <submittedName>
        <fullName evidence="1">Uncharacterized protein</fullName>
    </submittedName>
</protein>
<reference evidence="1 2" key="1">
    <citation type="journal article" date="2023" name="BMC Biol.">
        <title>The compact genome of the sponge Oopsacas minuta (Hexactinellida) is lacking key metazoan core genes.</title>
        <authorList>
            <person name="Santini S."/>
            <person name="Schenkelaars Q."/>
            <person name="Jourda C."/>
            <person name="Duchesne M."/>
            <person name="Belahbib H."/>
            <person name="Rocher C."/>
            <person name="Selva M."/>
            <person name="Riesgo A."/>
            <person name="Vervoort M."/>
            <person name="Leys S.P."/>
            <person name="Kodjabachian L."/>
            <person name="Le Bivic A."/>
            <person name="Borchiellini C."/>
            <person name="Claverie J.M."/>
            <person name="Renard E."/>
        </authorList>
    </citation>
    <scope>NUCLEOTIDE SEQUENCE [LARGE SCALE GENOMIC DNA]</scope>
    <source>
        <strain evidence="1">SPO-2</strain>
    </source>
</reference>
<sequence length="101" mass="11441">MDIHTPIPGSETDTLLLPPADEIGEVSDSDISQLDTSYLSQRYTDEGYQTSCIDSSSTDPITIEQNWDFFQEEYLKHECVVRLFTAVSIIAYTVRRAECNL</sequence>
<keyword evidence="2" id="KW-1185">Reference proteome</keyword>
<dbReference type="AlphaFoldDB" id="A0AAV7K8K7"/>
<organism evidence="1 2">
    <name type="scientific">Oopsacas minuta</name>
    <dbReference type="NCBI Taxonomy" id="111878"/>
    <lineage>
        <taxon>Eukaryota</taxon>
        <taxon>Metazoa</taxon>
        <taxon>Porifera</taxon>
        <taxon>Hexactinellida</taxon>
        <taxon>Hexasterophora</taxon>
        <taxon>Lyssacinosida</taxon>
        <taxon>Leucopsacidae</taxon>
        <taxon>Oopsacas</taxon>
    </lineage>
</organism>
<dbReference type="EMBL" id="JAKMXF010000111">
    <property type="protein sequence ID" value="KAI6657539.1"/>
    <property type="molecule type" value="Genomic_DNA"/>
</dbReference>
<accession>A0AAV7K8K7</accession>
<comment type="caution">
    <text evidence="1">The sequence shown here is derived from an EMBL/GenBank/DDBJ whole genome shotgun (WGS) entry which is preliminary data.</text>
</comment>
<gene>
    <name evidence="1" type="ORF">LOD99_283</name>
</gene>
<proteinExistence type="predicted"/>
<dbReference type="Proteomes" id="UP001165289">
    <property type="component" value="Unassembled WGS sequence"/>
</dbReference>
<evidence type="ECO:0000313" key="1">
    <source>
        <dbReference type="EMBL" id="KAI6657539.1"/>
    </source>
</evidence>
<name>A0AAV7K8K7_9METZ</name>